<comment type="caution">
    <text evidence="1">The sequence shown here is derived from an EMBL/GenBank/DDBJ whole genome shotgun (WGS) entry which is preliminary data.</text>
</comment>
<evidence type="ECO:0000313" key="1">
    <source>
        <dbReference type="EMBL" id="PTX19561.1"/>
    </source>
</evidence>
<reference evidence="1 2" key="1">
    <citation type="submission" date="2018-04" db="EMBL/GenBank/DDBJ databases">
        <title>Genomic Encyclopedia of Archaeal and Bacterial Type Strains, Phase II (KMG-II): from individual species to whole genera.</title>
        <authorList>
            <person name="Goeker M."/>
        </authorList>
    </citation>
    <scope>NUCLEOTIDE SEQUENCE [LARGE SCALE GENOMIC DNA]</scope>
    <source>
        <strain evidence="1 2">DSM 100162</strain>
    </source>
</reference>
<keyword evidence="2" id="KW-1185">Reference proteome</keyword>
<accession>A0A2T5YJT7</accession>
<dbReference type="Proteomes" id="UP000244225">
    <property type="component" value="Unassembled WGS sequence"/>
</dbReference>
<protein>
    <recommendedName>
        <fullName evidence="3">VCBS repeat protein</fullName>
    </recommendedName>
</protein>
<evidence type="ECO:0000313" key="2">
    <source>
        <dbReference type="Proteomes" id="UP000244225"/>
    </source>
</evidence>
<sequence>MRRVYTCLITLITLQGCSEARQSITEPDVVETGNTTEAAAIVPIEQIFDVLPGWAEEAFLSQGLNQKYSLGAWVQPNVLTGDFDGDGQEDAAFLVVNAATDEKGLIILHQDEHNSCSVFGAGTLFEDMRNMDWIEIFEKVDSGQAVAPTLIDEETGDILGEDLQNAVLLKSDGIFIHVAEACGGGIIYKKDTGYGWINIE</sequence>
<evidence type="ECO:0008006" key="3">
    <source>
        <dbReference type="Google" id="ProtNLM"/>
    </source>
</evidence>
<name>A0A2T5YJT7_9BACT</name>
<dbReference type="PROSITE" id="PS51257">
    <property type="entry name" value="PROKAR_LIPOPROTEIN"/>
    <property type="match status" value="1"/>
</dbReference>
<proteinExistence type="predicted"/>
<dbReference type="EMBL" id="QBKI01000004">
    <property type="protein sequence ID" value="PTX19561.1"/>
    <property type="molecule type" value="Genomic_DNA"/>
</dbReference>
<organism evidence="1 2">
    <name type="scientific">Pontibacter mucosus</name>
    <dbReference type="NCBI Taxonomy" id="1649266"/>
    <lineage>
        <taxon>Bacteria</taxon>
        <taxon>Pseudomonadati</taxon>
        <taxon>Bacteroidota</taxon>
        <taxon>Cytophagia</taxon>
        <taxon>Cytophagales</taxon>
        <taxon>Hymenobacteraceae</taxon>
        <taxon>Pontibacter</taxon>
    </lineage>
</organism>
<gene>
    <name evidence="1" type="ORF">C8N40_104293</name>
</gene>
<dbReference type="AlphaFoldDB" id="A0A2T5YJT7"/>